<name>A0AAD1HGZ1_9MYCO</name>
<gene>
    <name evidence="2" type="ORF">MAIC_00060</name>
</gene>
<evidence type="ECO:0000256" key="1">
    <source>
        <dbReference type="SAM" id="MobiDB-lite"/>
    </source>
</evidence>
<reference evidence="2 3" key="1">
    <citation type="journal article" date="2019" name="Emerg. Microbes Infect.">
        <title>Comprehensive subspecies identification of 175 nontuberculous mycobacteria species based on 7547 genomic profiles.</title>
        <authorList>
            <person name="Matsumoto Y."/>
            <person name="Kinjo T."/>
            <person name="Motooka D."/>
            <person name="Nabeya D."/>
            <person name="Jung N."/>
            <person name="Uechi K."/>
            <person name="Horii T."/>
            <person name="Iida T."/>
            <person name="Fujita J."/>
            <person name="Nakamura S."/>
        </authorList>
    </citation>
    <scope>NUCLEOTIDE SEQUENCE [LARGE SCALE GENOMIC DNA]</scope>
    <source>
        <strain evidence="2 3">JCM 6376</strain>
    </source>
</reference>
<protein>
    <submittedName>
        <fullName evidence="2">Uncharacterized protein</fullName>
    </submittedName>
</protein>
<dbReference type="EMBL" id="AP022561">
    <property type="protein sequence ID" value="BBX05203.1"/>
    <property type="molecule type" value="Genomic_DNA"/>
</dbReference>
<dbReference type="KEGG" id="maic:MAIC_00060"/>
<accession>A0AAD1HGZ1</accession>
<organism evidence="2 3">
    <name type="scientific">Mycolicibacterium aichiense</name>
    <dbReference type="NCBI Taxonomy" id="1799"/>
    <lineage>
        <taxon>Bacteria</taxon>
        <taxon>Bacillati</taxon>
        <taxon>Actinomycetota</taxon>
        <taxon>Actinomycetes</taxon>
        <taxon>Mycobacteriales</taxon>
        <taxon>Mycobacteriaceae</taxon>
        <taxon>Mycolicibacterium</taxon>
    </lineage>
</organism>
<dbReference type="Proteomes" id="UP000467327">
    <property type="component" value="Chromosome"/>
</dbReference>
<evidence type="ECO:0000313" key="3">
    <source>
        <dbReference type="Proteomes" id="UP000467327"/>
    </source>
</evidence>
<dbReference type="AlphaFoldDB" id="A0AAD1HGZ1"/>
<sequence length="87" mass="9598">MISMAVMSASNCFTKPGTCDIDPETKSNDDRIALTMRSVPRPVNRQRARDMRLQPAPQQPIESGGVVDMQMAEYDGADRGKRDPCLA</sequence>
<feature type="region of interest" description="Disordered" evidence="1">
    <location>
        <begin position="40"/>
        <end position="67"/>
    </location>
</feature>
<proteinExistence type="predicted"/>
<evidence type="ECO:0000313" key="2">
    <source>
        <dbReference type="EMBL" id="BBX05203.1"/>
    </source>
</evidence>
<keyword evidence="3" id="KW-1185">Reference proteome</keyword>